<evidence type="ECO:0000256" key="3">
    <source>
        <dbReference type="SAM" id="MobiDB-lite"/>
    </source>
</evidence>
<reference evidence="4" key="1">
    <citation type="journal article" date="2020" name="Nature">
        <title>Giant virus diversity and host interactions through global metagenomics.</title>
        <authorList>
            <person name="Schulz F."/>
            <person name="Roux S."/>
            <person name="Paez-Espino D."/>
            <person name="Jungbluth S."/>
            <person name="Walsh D.A."/>
            <person name="Denef V.J."/>
            <person name="McMahon K.D."/>
            <person name="Konstantinidis K.T."/>
            <person name="Eloe-Fadrosh E.A."/>
            <person name="Kyrpides N.C."/>
            <person name="Woyke T."/>
        </authorList>
    </citation>
    <scope>NUCLEOTIDE SEQUENCE</scope>
    <source>
        <strain evidence="4">GVMAG-M-3300013006-15</strain>
    </source>
</reference>
<keyword evidence="2" id="KW-0804">Transcription</keyword>
<protein>
    <recommendedName>
        <fullName evidence="5">RNA polymerase Rpb6</fullName>
    </recommendedName>
</protein>
<proteinExistence type="predicted"/>
<dbReference type="GO" id="GO:0005666">
    <property type="term" value="C:RNA polymerase III complex"/>
    <property type="evidence" value="ECO:0007669"/>
    <property type="project" value="TreeGrafter"/>
</dbReference>
<feature type="compositionally biased region" description="Acidic residues" evidence="3">
    <location>
        <begin position="1"/>
        <end position="34"/>
    </location>
</feature>
<dbReference type="GO" id="GO:0005736">
    <property type="term" value="C:RNA polymerase I complex"/>
    <property type="evidence" value="ECO:0007669"/>
    <property type="project" value="TreeGrafter"/>
</dbReference>
<dbReference type="AlphaFoldDB" id="A0A6C0BJA5"/>
<dbReference type="PANTHER" id="PTHR47227:SF5">
    <property type="entry name" value="DNA-DIRECTED RNA POLYMERASES I, II, AND III SUBUNIT RPABC2"/>
    <property type="match status" value="1"/>
</dbReference>
<sequence>MNAVEDYDEVAEEAEDMNDEEDVLEAEEIEEEEVTPEKKQLQELLYRGFSGKLREDAHKLLQAHPEIQADYMEIIRERLPVKDLPVTKDSNHKTYPFLTQYEKTKVLSHRASELAHNSRPFIEVPKHITNVSDIARLELEAKRIPYIIKRPLPDRTFEYWRLQDLIIL</sequence>
<evidence type="ECO:0000313" key="4">
    <source>
        <dbReference type="EMBL" id="QHS91639.1"/>
    </source>
</evidence>
<organism evidence="4">
    <name type="scientific">viral metagenome</name>
    <dbReference type="NCBI Taxonomy" id="1070528"/>
    <lineage>
        <taxon>unclassified sequences</taxon>
        <taxon>metagenomes</taxon>
        <taxon>organismal metagenomes</taxon>
    </lineage>
</organism>
<feature type="region of interest" description="Disordered" evidence="3">
    <location>
        <begin position="1"/>
        <end position="38"/>
    </location>
</feature>
<evidence type="ECO:0000256" key="2">
    <source>
        <dbReference type="ARBA" id="ARBA00023163"/>
    </source>
</evidence>
<dbReference type="GO" id="GO:0003677">
    <property type="term" value="F:DNA binding"/>
    <property type="evidence" value="ECO:0007669"/>
    <property type="project" value="InterPro"/>
</dbReference>
<evidence type="ECO:0008006" key="5">
    <source>
        <dbReference type="Google" id="ProtNLM"/>
    </source>
</evidence>
<dbReference type="InterPro" id="IPR006111">
    <property type="entry name" value="Rpo6/Rpb6"/>
</dbReference>
<dbReference type="PANTHER" id="PTHR47227">
    <property type="entry name" value="DNA-DIRECTED RNA POLYMERASE SUBUNIT K"/>
    <property type="match status" value="1"/>
</dbReference>
<name>A0A6C0BJA5_9ZZZZ</name>
<dbReference type="Gene3D" id="3.90.940.10">
    <property type="match status" value="1"/>
</dbReference>
<dbReference type="GO" id="GO:0006366">
    <property type="term" value="P:transcription by RNA polymerase II"/>
    <property type="evidence" value="ECO:0007669"/>
    <property type="project" value="TreeGrafter"/>
</dbReference>
<dbReference type="GO" id="GO:0005665">
    <property type="term" value="C:RNA polymerase II, core complex"/>
    <property type="evidence" value="ECO:0007669"/>
    <property type="project" value="TreeGrafter"/>
</dbReference>
<dbReference type="InterPro" id="IPR036161">
    <property type="entry name" value="RPB6/omega-like_sf"/>
</dbReference>
<dbReference type="GO" id="GO:0006360">
    <property type="term" value="P:transcription by RNA polymerase I"/>
    <property type="evidence" value="ECO:0007669"/>
    <property type="project" value="TreeGrafter"/>
</dbReference>
<keyword evidence="1" id="KW-0240">DNA-directed RNA polymerase</keyword>
<dbReference type="EMBL" id="MN739162">
    <property type="protein sequence ID" value="QHS91639.1"/>
    <property type="molecule type" value="Genomic_DNA"/>
</dbReference>
<dbReference type="GO" id="GO:0042797">
    <property type="term" value="P:tRNA transcription by RNA polymerase III"/>
    <property type="evidence" value="ECO:0007669"/>
    <property type="project" value="TreeGrafter"/>
</dbReference>
<dbReference type="GO" id="GO:0003899">
    <property type="term" value="F:DNA-directed RNA polymerase activity"/>
    <property type="evidence" value="ECO:0007669"/>
    <property type="project" value="InterPro"/>
</dbReference>
<accession>A0A6C0BJA5</accession>
<dbReference type="SUPFAM" id="SSF63562">
    <property type="entry name" value="RPB6/omega subunit-like"/>
    <property type="match status" value="1"/>
</dbReference>
<dbReference type="PIRSF" id="PIRSF000778">
    <property type="entry name" value="RpoK/RPB6"/>
    <property type="match status" value="1"/>
</dbReference>
<evidence type="ECO:0000256" key="1">
    <source>
        <dbReference type="ARBA" id="ARBA00022478"/>
    </source>
</evidence>